<keyword evidence="7" id="KW-1133">Transmembrane helix</keyword>
<evidence type="ECO:0000256" key="4">
    <source>
        <dbReference type="ARBA" id="ARBA00022884"/>
    </source>
</evidence>
<dbReference type="PROSITE" id="PS50102">
    <property type="entry name" value="RRM"/>
    <property type="match status" value="2"/>
</dbReference>
<dbReference type="FunFam" id="3.30.70.330:FF:000135">
    <property type="entry name" value="RNA-binding protein 39 isoform X2"/>
    <property type="match status" value="1"/>
</dbReference>
<organism evidence="10">
    <name type="scientific">Eubosmina coregoni</name>
    <dbReference type="NCBI Taxonomy" id="186181"/>
    <lineage>
        <taxon>Eukaryota</taxon>
        <taxon>Metazoa</taxon>
        <taxon>Ecdysozoa</taxon>
        <taxon>Arthropoda</taxon>
        <taxon>Crustacea</taxon>
        <taxon>Branchiopoda</taxon>
        <taxon>Diplostraca</taxon>
        <taxon>Cladocera</taxon>
        <taxon>Anomopoda</taxon>
        <taxon>Bosminidae</taxon>
        <taxon>Eubosmina</taxon>
    </lineage>
</organism>
<dbReference type="InterPro" id="IPR001320">
    <property type="entry name" value="Iontro_rcpt_C"/>
</dbReference>
<feature type="compositionally biased region" description="Basic and acidic residues" evidence="6">
    <location>
        <begin position="359"/>
        <end position="387"/>
    </location>
</feature>
<protein>
    <submittedName>
        <fullName evidence="10">EOG090X04AR</fullName>
    </submittedName>
</protein>
<dbReference type="GO" id="GO:0016020">
    <property type="term" value="C:membrane"/>
    <property type="evidence" value="ECO:0007669"/>
    <property type="project" value="InterPro"/>
</dbReference>
<feature type="chain" id="PRO_5021313370" evidence="8">
    <location>
        <begin position="17"/>
        <end position="832"/>
    </location>
</feature>
<dbReference type="PANTHER" id="PTHR48036">
    <property type="entry name" value="SPLICING FACTOR (PAD-1), PUTATIVE (AFU_ORTHOLOGUE AFUA_1G15810)-RELATED"/>
    <property type="match status" value="1"/>
</dbReference>
<dbReference type="Gene3D" id="3.30.70.330">
    <property type="match status" value="3"/>
</dbReference>
<dbReference type="InterPro" id="IPR035979">
    <property type="entry name" value="RBD_domain_sf"/>
</dbReference>
<evidence type="ECO:0000256" key="5">
    <source>
        <dbReference type="PROSITE-ProRule" id="PRU00176"/>
    </source>
</evidence>
<comment type="similarity">
    <text evidence="1">Belongs to the glutamate-gated ion channel (TC 1.A.10.1) family.</text>
</comment>
<evidence type="ECO:0000256" key="2">
    <source>
        <dbReference type="ARBA" id="ARBA00022553"/>
    </source>
</evidence>
<keyword evidence="2" id="KW-0597">Phosphoprotein</keyword>
<dbReference type="GO" id="GO:0006397">
    <property type="term" value="P:mRNA processing"/>
    <property type="evidence" value="ECO:0007669"/>
    <property type="project" value="InterPro"/>
</dbReference>
<dbReference type="CDD" id="cd12285">
    <property type="entry name" value="RRM3_RBM39_like"/>
    <property type="match status" value="1"/>
</dbReference>
<dbReference type="GO" id="GO:0003723">
    <property type="term" value="F:RNA binding"/>
    <property type="evidence" value="ECO:0007669"/>
    <property type="project" value="UniProtKB-UniRule"/>
</dbReference>
<dbReference type="Gene3D" id="1.10.287.70">
    <property type="match status" value="1"/>
</dbReference>
<keyword evidence="7" id="KW-0472">Membrane</keyword>
<evidence type="ECO:0000259" key="9">
    <source>
        <dbReference type="PROSITE" id="PS50102"/>
    </source>
</evidence>
<keyword evidence="7" id="KW-0812">Transmembrane</keyword>
<dbReference type="AlphaFoldDB" id="A0A4Y7LPF3"/>
<dbReference type="GO" id="GO:0015276">
    <property type="term" value="F:ligand-gated monoatomic ion channel activity"/>
    <property type="evidence" value="ECO:0007669"/>
    <property type="project" value="InterPro"/>
</dbReference>
<name>A0A4Y7LPF3_9CRUS</name>
<feature type="domain" description="RRM" evidence="9">
    <location>
        <begin position="577"/>
        <end position="655"/>
    </location>
</feature>
<dbReference type="GO" id="GO:0005634">
    <property type="term" value="C:nucleus"/>
    <property type="evidence" value="ECO:0007669"/>
    <property type="project" value="InterPro"/>
</dbReference>
<evidence type="ECO:0000313" key="10">
    <source>
        <dbReference type="EMBL" id="SVE69732.1"/>
    </source>
</evidence>
<dbReference type="SMART" id="SM00360">
    <property type="entry name" value="RRM"/>
    <property type="match status" value="3"/>
</dbReference>
<evidence type="ECO:0000256" key="1">
    <source>
        <dbReference type="ARBA" id="ARBA00008685"/>
    </source>
</evidence>
<feature type="transmembrane region" description="Helical" evidence="7">
    <location>
        <begin position="76"/>
        <end position="103"/>
    </location>
</feature>
<keyword evidence="8" id="KW-0732">Signal</keyword>
<dbReference type="EMBL" id="LR000113">
    <property type="protein sequence ID" value="SVE69732.1"/>
    <property type="molecule type" value="mRNA"/>
</dbReference>
<dbReference type="FunFam" id="3.30.70.330:FF:000080">
    <property type="entry name" value="RNA-binding protein 39 isoform X1"/>
    <property type="match status" value="1"/>
</dbReference>
<evidence type="ECO:0000256" key="8">
    <source>
        <dbReference type="SAM" id="SignalP"/>
    </source>
</evidence>
<reference evidence="10" key="1">
    <citation type="submission" date="2018-08" db="EMBL/GenBank/DDBJ databases">
        <authorList>
            <person name="Cornetti L."/>
        </authorList>
    </citation>
    <scope>NUCLEOTIDE SEQUENCE</scope>
    <source>
        <strain evidence="10">FI-BAL1-1</strain>
    </source>
</reference>
<dbReference type="InterPro" id="IPR029123">
    <property type="entry name" value="RBM39_linker"/>
</dbReference>
<feature type="signal peptide" evidence="8">
    <location>
        <begin position="1"/>
        <end position="16"/>
    </location>
</feature>
<feature type="compositionally biased region" description="Basic residues" evidence="6">
    <location>
        <begin position="429"/>
        <end position="444"/>
    </location>
</feature>
<keyword evidence="4 5" id="KW-0694">RNA-binding</keyword>
<proteinExistence type="evidence at transcript level"/>
<dbReference type="Pfam" id="PF15519">
    <property type="entry name" value="RBM39linker"/>
    <property type="match status" value="1"/>
</dbReference>
<dbReference type="SUPFAM" id="SSF54928">
    <property type="entry name" value="RNA-binding domain, RBD"/>
    <property type="match status" value="2"/>
</dbReference>
<feature type="domain" description="RRM" evidence="9">
    <location>
        <begin position="476"/>
        <end position="553"/>
    </location>
</feature>
<accession>A0A4Y7LPF3</accession>
<evidence type="ECO:0000256" key="3">
    <source>
        <dbReference type="ARBA" id="ARBA00022737"/>
    </source>
</evidence>
<evidence type="ECO:0000256" key="6">
    <source>
        <dbReference type="SAM" id="MobiDB-lite"/>
    </source>
</evidence>
<dbReference type="CDD" id="cd12284">
    <property type="entry name" value="RRM2_RBM23_RBM39"/>
    <property type="match status" value="1"/>
</dbReference>
<feature type="transmembrane region" description="Helical" evidence="7">
    <location>
        <begin position="146"/>
        <end position="172"/>
    </location>
</feature>
<feature type="compositionally biased region" description="Basic and acidic residues" evidence="6">
    <location>
        <begin position="413"/>
        <end position="428"/>
    </location>
</feature>
<evidence type="ECO:0000256" key="7">
    <source>
        <dbReference type="SAM" id="Phobius"/>
    </source>
</evidence>
<dbReference type="CDD" id="cd12283">
    <property type="entry name" value="RRM1_RBM39_like"/>
    <property type="match status" value="1"/>
</dbReference>
<keyword evidence="3" id="KW-0677">Repeat</keyword>
<dbReference type="NCBIfam" id="TIGR01622">
    <property type="entry name" value="SF-CC1"/>
    <property type="match status" value="1"/>
</dbReference>
<dbReference type="Pfam" id="PF00076">
    <property type="entry name" value="RRM_1"/>
    <property type="match status" value="2"/>
</dbReference>
<dbReference type="InterPro" id="IPR006509">
    <property type="entry name" value="RBM39_SF"/>
</dbReference>
<feature type="compositionally biased region" description="Polar residues" evidence="6">
    <location>
        <begin position="344"/>
        <end position="358"/>
    </location>
</feature>
<dbReference type="InterPro" id="IPR012677">
    <property type="entry name" value="Nucleotide-bd_a/b_plait_sf"/>
</dbReference>
<dbReference type="Pfam" id="PF00060">
    <property type="entry name" value="Lig_chan"/>
    <property type="match status" value="1"/>
</dbReference>
<gene>
    <name evidence="10" type="primary">EOG090X04AR</name>
</gene>
<feature type="region of interest" description="Disordered" evidence="6">
    <location>
        <begin position="336"/>
        <end position="471"/>
    </location>
</feature>
<dbReference type="InterPro" id="IPR000504">
    <property type="entry name" value="RRM_dom"/>
</dbReference>
<feature type="compositionally biased region" description="Basic residues" evidence="6">
    <location>
        <begin position="388"/>
        <end position="399"/>
    </location>
</feature>
<sequence length="832" mass="93916">MAIVWILLAFSAAIQIEPTGSVFQPLNLHGQHLIIATVDLNPYMYLHHDANGKIDGADGIIHQMLLWLAQKYNFTYAWIVIIFSMFSGSFVTWIVSVLILRYLPNNGRHTPKPSYSSDLFYFFASLSFQAGGAIPGKGIDWHAPRIIVASWILMCVILFNTYLAFLVSFITAPTLRQAIESLADLAQSDRLQLAILEGSTFETIIMSVLDLAYQQSGKCEVTMMKEEIVTTLDSLALQKHSPYIDEVNMGILRMTDYGLMGDTGYWGLRYLSKPKCEDQSMFQDRFVLERLIGKNSHFEKPFSKLYLNPLTTFFAEKKINMDEDIDALLEAAFEKKPGGEADTKSNNGDSNHRTNGTDSIEKKKDRDKDRSDRGSDKVREKDKERDRRRSRSRDRKRSRSPKERKDRKRSRSRDRGSRRSRSPKESSRRRSRSPRDRKRSRSPKSSKDRDRHRGRRSPTPVKKPPTEMTVEERDARTVFCMQLSQRIRPRDLEEFFSAVGKVRDVRLITCNKTRRFKGLCYVEFAEPESVPLAIALTGQKLLGVPIVVQPTQAEKNRLAGSNMPAMASFSKGPNGPMRLYVGSLHFNITEDMLRSIFEPFGKIEHMQLMIDVETGRSKGYGFITFRNSEDAKKAMEQLNGFELAGRPMKINHVTEHFTGNHAYLDSDDMDRAGIDLGATGRLQLMAKLAQGTGLEIPAAAQSALNLQASIQAAQQHSVTAAAAPPIATQCFMLSNMFDPSTETHPLWHQEICDDVMDECNKHGGVLHIFVDRASPQGNVYVKCPSVTVAVNAVNSLHGRWFAGRIITAAYVPLVNYHSLFPDSITATTPLRK</sequence>
<dbReference type="SUPFAM" id="SSF53850">
    <property type="entry name" value="Periplasmic binding protein-like II"/>
    <property type="match status" value="1"/>
</dbReference>